<keyword evidence="4" id="KW-0964">Secreted</keyword>
<dbReference type="EMBL" id="CAJNDS010000779">
    <property type="protein sequence ID" value="CAE7233274.1"/>
    <property type="molecule type" value="Genomic_DNA"/>
</dbReference>
<evidence type="ECO:0000256" key="2">
    <source>
        <dbReference type="ARBA" id="ARBA00004442"/>
    </source>
</evidence>
<dbReference type="Proteomes" id="UP000604046">
    <property type="component" value="Unassembled WGS sequence"/>
</dbReference>
<dbReference type="InterPro" id="IPR003368">
    <property type="entry name" value="POMP_repeat"/>
</dbReference>
<accession>A0A812KUI2</accession>
<dbReference type="InterPro" id="IPR012332">
    <property type="entry name" value="Autotransporter_pectin_lyase_C"/>
</dbReference>
<keyword evidence="7" id="KW-0998">Cell outer membrane</keyword>
<sequence length="1637" mass="169939">MGKCHLHDGWGQRRGRLAWYGRQRASARAGLGAKQGSAVRRQRRPRHAIARVVAMHLQSMLVVCHAEPTSANRARLNRCIADAETVDSKAAGKKLASELKRLIERSKHLLTNSSSLRLPDVLVLEFANPQCVMDDWPGFAAGSDYLPKQGRCIPVIVIDVLEAQRSLPKCHDGILRLAGTYEVLDQMEFSAPCNLSAEGAEVLLRAPLRFQGSTSIRGDVRFRALRAFREPCVTVGGNFSLHPAANVAFEGCHNSQATEDDEKERQRATDRLGGALKVAGDVELLGGVLLFVACRSARGGALYAEGSFRQSGGRFEAAGCSAEFTGGALHVQGDIEISGGHLAFHNCTSSSGGGAVSSERGAVLRGGSLLLEGCSSTFGGGIAVYSGGLTLSGGDVRVRNSTSHASGGAIYVAEGILEVSGGNISIHNASSENDVGGAVHAADGAHFRGGQLLVEGCSAESGGALAVKGGLNFSGGIFSSKWCDAEYRGGALSVEDGINFSGGLFSSKWCAAESFGGAIAISGGGFNLSGGHVEIEQATVQANGGALFISEMGSFQASGGHLSVRHTEARGSAGAIQIPTGFFHLSGGNISIRNATARNDAGGAISAARGFFMRGGHLLIEGCIALADGGGISTQDFSLSGGDLRMAWCDSKANGGAIFASGHVEVSGGDMTVRHATSQIAGGGVYARQGANFSGGQVLIQDTMSQTGGGAIFAMGPEEGERGESFEVSGGNLSIIKAYVVSGTGGAISAYHVSLRDGRLFVHGASSERGGAIMVVRGDMIVTGGTFESEHTESLGEGEFGYRVCGGGAIYLQQGSFEMHKGSVLIRNSTAKKFGGAIATHQNVSILGGSLRIDSCRATSGGAIALMGGAFTLAGGDLRSELCTASRYGGAIYSSAQLYQILGHGSFEVTGGNMSIRNASAGFDGGAISSQSSLGVALRGGRVDLEHCDAGLAGGGISLDNGDLHVAGAFSCRWCTSKKGGSIYVRNGSMTVSTEIDVLNSLAHDLGGGVYVGRSARFEAGLRMGPATAREGGCLYVLGNLTVRGTSLFRACAASGRGGALSAQGDLKVQDMAVVGGGAPSAGIFVTLGNASVASLRVDTLRPGQAMASSLVIGSVDCLASPGCQFETDLETGNLQLGNLACGRGLGWVNKQGEASCQSCSKGHTRLTMHSTSCTRCPAVSNVTISCEPTMLGVPAGFMVVLDPLRADDLSEWYQCPSDLACPGGLLNASSGPGEPVQVIIPMCSGGYTGPGCTRCMEDHARGDSNVLQCVECATTRPKVVRYVAFYIIKNLALFASAVGSVTGAKAERAASATLLNQLMAFAAVAGVAMSGAMQTQAFQSLQQGTQDLLEYFLLPVDIAQGQTSGGPQMSAECLLALMGMEKTVHHAHVLMSIWPAVLVAGLGVLKGGWLAAVVGTNVFLPAFTAAFGKYLVVFRLRPERLGGELHWDFLPPGPAAAVLALVVASVCACFALGAGSWLYVVQFRQEPMRPHVAYLMQAYRVDCSVWEVERLARKMLLALVTTMLPVTLSPALQMEAVSLILTASAGLHYYFQPYKVESFNSSEIALLALALTMTGLTTTLVANDLHWARSIFTQLVMIFLVSFLAAGVCLVMIIRFALAFRDERRPAASKEETADI</sequence>
<keyword evidence="5" id="KW-0732">Signal</keyword>
<dbReference type="SMART" id="SM00710">
    <property type="entry name" value="PbH1"/>
    <property type="match status" value="11"/>
</dbReference>
<evidence type="ECO:0000256" key="6">
    <source>
        <dbReference type="ARBA" id="ARBA00023136"/>
    </source>
</evidence>
<proteinExistence type="predicted"/>
<dbReference type="PANTHER" id="PTHR11319">
    <property type="entry name" value="G PROTEIN-COUPLED RECEPTOR-RELATED"/>
    <property type="match status" value="1"/>
</dbReference>
<evidence type="ECO:0000256" key="8">
    <source>
        <dbReference type="SAM" id="Phobius"/>
    </source>
</evidence>
<feature type="transmembrane region" description="Helical" evidence="8">
    <location>
        <begin position="1283"/>
        <end position="1303"/>
    </location>
</feature>
<comment type="caution">
    <text evidence="9">The sequence shown here is derived from an EMBL/GenBank/DDBJ whole genome shotgun (WGS) entry which is preliminary data.</text>
</comment>
<feature type="transmembrane region" description="Helical" evidence="8">
    <location>
        <begin position="1596"/>
        <end position="1619"/>
    </location>
</feature>
<protein>
    <submittedName>
        <fullName evidence="9">Uncharacterized protein</fullName>
    </submittedName>
</protein>
<comment type="subcellular location">
    <subcellularLocation>
        <location evidence="1">Cell envelope</location>
    </subcellularLocation>
    <subcellularLocation>
        <location evidence="2">Cell outer membrane</location>
    </subcellularLocation>
    <subcellularLocation>
        <location evidence="3">Secreted</location>
    </subcellularLocation>
</comment>
<keyword evidence="8" id="KW-1133">Transmembrane helix</keyword>
<feature type="transmembrane region" description="Helical" evidence="8">
    <location>
        <begin position="1315"/>
        <end position="1334"/>
    </location>
</feature>
<keyword evidence="8" id="KW-0812">Transmembrane</keyword>
<feature type="transmembrane region" description="Helical" evidence="8">
    <location>
        <begin position="1388"/>
        <end position="1406"/>
    </location>
</feature>
<dbReference type="NCBIfam" id="TIGR01376">
    <property type="entry name" value="POMP_repeat"/>
    <property type="match status" value="1"/>
</dbReference>
<dbReference type="InterPro" id="IPR006626">
    <property type="entry name" value="PbH1"/>
</dbReference>
<keyword evidence="10" id="KW-1185">Reference proteome</keyword>
<dbReference type="SUPFAM" id="SSF51126">
    <property type="entry name" value="Pectin lyase-like"/>
    <property type="match status" value="1"/>
</dbReference>
<evidence type="ECO:0000313" key="9">
    <source>
        <dbReference type="EMBL" id="CAE7233274.1"/>
    </source>
</evidence>
<evidence type="ECO:0000256" key="5">
    <source>
        <dbReference type="ARBA" id="ARBA00022729"/>
    </source>
</evidence>
<name>A0A812KUI2_9DINO</name>
<evidence type="ECO:0000256" key="1">
    <source>
        <dbReference type="ARBA" id="ARBA00004196"/>
    </source>
</evidence>
<evidence type="ECO:0000256" key="4">
    <source>
        <dbReference type="ARBA" id="ARBA00022525"/>
    </source>
</evidence>
<keyword evidence="6 8" id="KW-0472">Membrane</keyword>
<dbReference type="GO" id="GO:0005576">
    <property type="term" value="C:extracellular region"/>
    <property type="evidence" value="ECO:0007669"/>
    <property type="project" value="UniProtKB-SubCell"/>
</dbReference>
<dbReference type="InterPro" id="IPR011050">
    <property type="entry name" value="Pectin_lyase_fold/virulence"/>
</dbReference>
<evidence type="ECO:0000256" key="7">
    <source>
        <dbReference type="ARBA" id="ARBA00023237"/>
    </source>
</evidence>
<organism evidence="9 10">
    <name type="scientific">Symbiodinium natans</name>
    <dbReference type="NCBI Taxonomy" id="878477"/>
    <lineage>
        <taxon>Eukaryota</taxon>
        <taxon>Sar</taxon>
        <taxon>Alveolata</taxon>
        <taxon>Dinophyceae</taxon>
        <taxon>Suessiales</taxon>
        <taxon>Symbiodiniaceae</taxon>
        <taxon>Symbiodinium</taxon>
    </lineage>
</organism>
<evidence type="ECO:0000256" key="3">
    <source>
        <dbReference type="ARBA" id="ARBA00004613"/>
    </source>
</evidence>
<feature type="transmembrane region" description="Helical" evidence="8">
    <location>
        <begin position="1457"/>
        <end position="1481"/>
    </location>
</feature>
<gene>
    <name evidence="9" type="ORF">SNAT2548_LOCUS9733</name>
</gene>
<feature type="transmembrane region" description="Helical" evidence="8">
    <location>
        <begin position="1565"/>
        <end position="1584"/>
    </location>
</feature>
<dbReference type="Gene3D" id="2.160.20.20">
    <property type="match status" value="1"/>
</dbReference>
<feature type="transmembrane region" description="Helical" evidence="8">
    <location>
        <begin position="1418"/>
        <end position="1437"/>
    </location>
</feature>
<reference evidence="9" key="1">
    <citation type="submission" date="2021-02" db="EMBL/GenBank/DDBJ databases">
        <authorList>
            <person name="Dougan E. K."/>
            <person name="Rhodes N."/>
            <person name="Thang M."/>
            <person name="Chan C."/>
        </authorList>
    </citation>
    <scope>NUCLEOTIDE SEQUENCE</scope>
</reference>
<dbReference type="OrthoDB" id="5950997at2759"/>
<evidence type="ECO:0000313" key="10">
    <source>
        <dbReference type="Proteomes" id="UP000604046"/>
    </source>
</evidence>
<dbReference type="PANTHER" id="PTHR11319:SF35">
    <property type="entry name" value="OUTER MEMBRANE PROTEIN PMPC-RELATED"/>
    <property type="match status" value="1"/>
</dbReference>